<dbReference type="InterPro" id="IPR050627">
    <property type="entry name" value="Nitroreductase/BluB"/>
</dbReference>
<dbReference type="GO" id="GO:0016491">
    <property type="term" value="F:oxidoreductase activity"/>
    <property type="evidence" value="ECO:0007669"/>
    <property type="project" value="InterPro"/>
</dbReference>
<protein>
    <submittedName>
        <fullName evidence="2">Bifunctional F420 biosynthesis protein FbiB</fullName>
        <ecNumber evidence="2">6.3.2.34</ecNumber>
    </submittedName>
</protein>
<dbReference type="Proteomes" id="UP000672934">
    <property type="component" value="Unassembled WGS sequence"/>
</dbReference>
<dbReference type="Gene3D" id="3.40.109.10">
    <property type="entry name" value="NADH Oxidase"/>
    <property type="match status" value="1"/>
</dbReference>
<dbReference type="EC" id="6.3.2.34" evidence="2"/>
<dbReference type="SUPFAM" id="SSF55469">
    <property type="entry name" value="FMN-dependent nitroreductase-like"/>
    <property type="match status" value="1"/>
</dbReference>
<accession>A0A916J1P5</accession>
<feature type="domain" description="Nitroreductase" evidence="1">
    <location>
        <begin position="23"/>
        <end position="194"/>
    </location>
</feature>
<keyword evidence="2" id="KW-0436">Ligase</keyword>
<dbReference type="InterPro" id="IPR029479">
    <property type="entry name" value="Nitroreductase"/>
</dbReference>
<proteinExistence type="predicted"/>
<organism evidence="2 3">
    <name type="scientific">Cupriavidus yeoncheonensis</name>
    <dbReference type="NCBI Taxonomy" id="1462994"/>
    <lineage>
        <taxon>Bacteria</taxon>
        <taxon>Pseudomonadati</taxon>
        <taxon>Pseudomonadota</taxon>
        <taxon>Betaproteobacteria</taxon>
        <taxon>Burkholderiales</taxon>
        <taxon>Burkholderiaceae</taxon>
        <taxon>Cupriavidus</taxon>
    </lineage>
</organism>
<dbReference type="GO" id="GO:0052619">
    <property type="term" value="F:coenzyme F420-1:gamma-L-glutamate ligase activity"/>
    <property type="evidence" value="ECO:0007669"/>
    <property type="project" value="UniProtKB-EC"/>
</dbReference>
<name>A0A916J1P5_9BURK</name>
<evidence type="ECO:0000259" key="1">
    <source>
        <dbReference type="Pfam" id="PF00881"/>
    </source>
</evidence>
<evidence type="ECO:0000313" key="2">
    <source>
        <dbReference type="EMBL" id="CAG2157658.1"/>
    </source>
</evidence>
<dbReference type="PANTHER" id="PTHR23026:SF123">
    <property type="entry name" value="NAD(P)H NITROREDUCTASE RV3131-RELATED"/>
    <property type="match status" value="1"/>
</dbReference>
<reference evidence="2" key="1">
    <citation type="submission" date="2021-03" db="EMBL/GenBank/DDBJ databases">
        <authorList>
            <person name="Peeters C."/>
        </authorList>
    </citation>
    <scope>NUCLEOTIDE SEQUENCE</scope>
    <source>
        <strain evidence="2">LMG 31506</strain>
    </source>
</reference>
<dbReference type="EMBL" id="CAJPUY010000037">
    <property type="protein sequence ID" value="CAG2157658.1"/>
    <property type="molecule type" value="Genomic_DNA"/>
</dbReference>
<sequence length="214" mass="23849">MGLEFAEAVIERQPEASGAPLLQHRRSIRRYLDCPIPEQTLDRLLEAAINAPSAHNRQPWRFVVLRAAADKASLARAMGRKLRMDRLADNDPEDIVEADVARSYARLTGAPALVLVCLTMADMDRYDDERRNRFEHQMAVQSTAMAGQNLLLAASAAGLGACWLCAPMFCPDTVRQALDLPQDWEPQGIITLGYPADTGKPFRRRPVAEVTWQP</sequence>
<comment type="caution">
    <text evidence="2">The sequence shown here is derived from an EMBL/GenBank/DDBJ whole genome shotgun (WGS) entry which is preliminary data.</text>
</comment>
<dbReference type="AlphaFoldDB" id="A0A916J1P5"/>
<dbReference type="CDD" id="cd02062">
    <property type="entry name" value="Nitro_FMN_reductase"/>
    <property type="match status" value="1"/>
</dbReference>
<evidence type="ECO:0000313" key="3">
    <source>
        <dbReference type="Proteomes" id="UP000672934"/>
    </source>
</evidence>
<dbReference type="InterPro" id="IPR000415">
    <property type="entry name" value="Nitroreductase-like"/>
</dbReference>
<gene>
    <name evidence="2" type="primary">fbiB_1</name>
    <name evidence="2" type="ORF">LMG31506_06080</name>
</gene>
<keyword evidence="3" id="KW-1185">Reference proteome</keyword>
<dbReference type="PANTHER" id="PTHR23026">
    <property type="entry name" value="NADPH NITROREDUCTASE"/>
    <property type="match status" value="1"/>
</dbReference>
<dbReference type="Pfam" id="PF00881">
    <property type="entry name" value="Nitroreductase"/>
    <property type="match status" value="1"/>
</dbReference>